<evidence type="ECO:0000313" key="7">
    <source>
        <dbReference type="EMBL" id="TFK16090.1"/>
    </source>
</evidence>
<comment type="caution">
    <text evidence="7">The sequence shown here is derived from an EMBL/GenBank/DDBJ whole genome shotgun (WGS) entry which is preliminary data.</text>
</comment>
<feature type="compositionally biased region" description="Polar residues" evidence="5">
    <location>
        <begin position="119"/>
        <end position="132"/>
    </location>
</feature>
<proteinExistence type="predicted"/>
<dbReference type="GO" id="GO:0005634">
    <property type="term" value="C:nucleus"/>
    <property type="evidence" value="ECO:0007669"/>
    <property type="project" value="UniProtKB-SubCell"/>
</dbReference>
<dbReference type="Pfam" id="PF21801">
    <property type="entry name" value="ASPP2-like_RA"/>
    <property type="match status" value="1"/>
</dbReference>
<evidence type="ECO:0000313" key="8">
    <source>
        <dbReference type="Proteomes" id="UP000297703"/>
    </source>
</evidence>
<feature type="region of interest" description="Disordered" evidence="5">
    <location>
        <begin position="117"/>
        <end position="229"/>
    </location>
</feature>
<dbReference type="SUPFAM" id="SSF54236">
    <property type="entry name" value="Ubiquitin-like"/>
    <property type="match status" value="1"/>
</dbReference>
<dbReference type="GO" id="GO:0042981">
    <property type="term" value="P:regulation of apoptotic process"/>
    <property type="evidence" value="ECO:0007669"/>
    <property type="project" value="InterPro"/>
</dbReference>
<evidence type="ECO:0000259" key="6">
    <source>
        <dbReference type="Pfam" id="PF21801"/>
    </source>
</evidence>
<dbReference type="PANTHER" id="PTHR24131">
    <property type="entry name" value="APOPTOSIS-STIMULATING OF P53 PROTEIN"/>
    <property type="match status" value="1"/>
</dbReference>
<keyword evidence="3" id="KW-0040">ANK repeat</keyword>
<name>A0A4D9FEB4_9SAUR</name>
<dbReference type="InterPro" id="IPR047163">
    <property type="entry name" value="ASPP1/2"/>
</dbReference>
<accession>A0A4D9FEB4</accession>
<evidence type="ECO:0000256" key="1">
    <source>
        <dbReference type="ARBA" id="ARBA00004123"/>
    </source>
</evidence>
<feature type="compositionally biased region" description="Low complexity" evidence="5">
    <location>
        <begin position="218"/>
        <end position="228"/>
    </location>
</feature>
<dbReference type="InterPro" id="IPR048942">
    <property type="entry name" value="ASPP2-like_RA"/>
</dbReference>
<feature type="domain" description="Apoptosis-stimulating of p53 protein 2-like RA" evidence="6">
    <location>
        <begin position="276"/>
        <end position="326"/>
    </location>
</feature>
<keyword evidence="4" id="KW-0539">Nucleus</keyword>
<reference evidence="7 8" key="1">
    <citation type="submission" date="2019-04" db="EMBL/GenBank/DDBJ databases">
        <title>Draft genome of the big-headed turtle Platysternon megacephalum.</title>
        <authorList>
            <person name="Gong S."/>
        </authorList>
    </citation>
    <scope>NUCLEOTIDE SEQUENCE [LARGE SCALE GENOMIC DNA]</scope>
    <source>
        <strain evidence="7">DO16091913</strain>
        <tissue evidence="7">Muscle</tissue>
    </source>
</reference>
<organism evidence="7 8">
    <name type="scientific">Platysternon megacephalum</name>
    <name type="common">big-headed turtle</name>
    <dbReference type="NCBI Taxonomy" id="55544"/>
    <lineage>
        <taxon>Eukaryota</taxon>
        <taxon>Metazoa</taxon>
        <taxon>Chordata</taxon>
        <taxon>Craniata</taxon>
        <taxon>Vertebrata</taxon>
        <taxon>Euteleostomi</taxon>
        <taxon>Archelosauria</taxon>
        <taxon>Testudinata</taxon>
        <taxon>Testudines</taxon>
        <taxon>Cryptodira</taxon>
        <taxon>Durocryptodira</taxon>
        <taxon>Testudinoidea</taxon>
        <taxon>Platysternidae</taxon>
        <taxon>Platysternon</taxon>
    </lineage>
</organism>
<dbReference type="OrthoDB" id="10038642at2759"/>
<dbReference type="EMBL" id="QXTE01000002">
    <property type="protein sequence ID" value="TFK16090.1"/>
    <property type="molecule type" value="Genomic_DNA"/>
</dbReference>
<dbReference type="Gene3D" id="3.10.20.90">
    <property type="entry name" value="Phosphatidylinositol 3-kinase Catalytic Subunit, Chain A, domain 1"/>
    <property type="match status" value="1"/>
</dbReference>
<dbReference type="Proteomes" id="UP000297703">
    <property type="component" value="Unassembled WGS sequence"/>
</dbReference>
<evidence type="ECO:0000256" key="2">
    <source>
        <dbReference type="ARBA" id="ARBA00022737"/>
    </source>
</evidence>
<evidence type="ECO:0000256" key="3">
    <source>
        <dbReference type="ARBA" id="ARBA00023043"/>
    </source>
</evidence>
<dbReference type="STRING" id="55544.A0A4D9FEB4"/>
<dbReference type="PANTHER" id="PTHR24131:SF5">
    <property type="entry name" value="APOPTOSIS-STIMULATING OF P53 PROTEIN 1"/>
    <property type="match status" value="1"/>
</dbReference>
<evidence type="ECO:0000256" key="4">
    <source>
        <dbReference type="ARBA" id="ARBA00023242"/>
    </source>
</evidence>
<keyword evidence="2" id="KW-0677">Repeat</keyword>
<sequence>MPYATCEHEFGICLAAHKTAGGFTLHAALLHLRRAPISRVTPSVRALRLLPAVVAAACFQCRAGGSGDGDALRTLPLQILIPHIPAAGDVCGKTVSSAAANGPLKWPFSYSPPGAQSACERTSSVMGSNSNTEHGKQRGRDGTGTAYVCPGDGSRRPGPLLWEQGGDGPSLPLQQARGAASAENEAEQSRPCTEAGRGAGSVEVRGCGARLPPPPSSSPRCGQQPPGSEACGEARGAWRRCRHGLRFPRPVRKAARAVAKEAGSDGGSGTAPEMMPMILTVFLSNNEQILTEVPITPETTCRDVVEFCKEPGEGSCHLAEVWRGNDSLQP</sequence>
<dbReference type="GO" id="GO:0002039">
    <property type="term" value="F:p53 binding"/>
    <property type="evidence" value="ECO:0007669"/>
    <property type="project" value="InterPro"/>
</dbReference>
<reference evidence="7 8" key="2">
    <citation type="submission" date="2019-04" db="EMBL/GenBank/DDBJ databases">
        <title>The genome sequence of big-headed turtle.</title>
        <authorList>
            <person name="Gong S."/>
        </authorList>
    </citation>
    <scope>NUCLEOTIDE SEQUENCE [LARGE SCALE GENOMIC DNA]</scope>
    <source>
        <strain evidence="7">DO16091913</strain>
        <tissue evidence="7">Muscle</tissue>
    </source>
</reference>
<protein>
    <submittedName>
        <fullName evidence="7">Kinesin-like protein KIF2A</fullName>
    </submittedName>
</protein>
<keyword evidence="8" id="KW-1185">Reference proteome</keyword>
<dbReference type="AlphaFoldDB" id="A0A4D9FEB4"/>
<evidence type="ECO:0000256" key="5">
    <source>
        <dbReference type="SAM" id="MobiDB-lite"/>
    </source>
</evidence>
<comment type="subcellular location">
    <subcellularLocation>
        <location evidence="1">Nucleus</location>
    </subcellularLocation>
</comment>
<dbReference type="InterPro" id="IPR029071">
    <property type="entry name" value="Ubiquitin-like_domsf"/>
</dbReference>
<gene>
    <name evidence="7" type="ORF">DR999_PMT00506</name>
</gene>